<keyword evidence="4" id="KW-0547">Nucleotide-binding</keyword>
<dbReference type="InterPro" id="IPR027417">
    <property type="entry name" value="P-loop_NTPase"/>
</dbReference>
<keyword evidence="2" id="KW-0813">Transport</keyword>
<dbReference type="GO" id="GO:0005524">
    <property type="term" value="F:ATP binding"/>
    <property type="evidence" value="ECO:0007669"/>
    <property type="project" value="UniProtKB-KW"/>
</dbReference>
<evidence type="ECO:0000256" key="2">
    <source>
        <dbReference type="ARBA" id="ARBA00022448"/>
    </source>
</evidence>
<keyword evidence="6" id="KW-1133">Transmembrane helix</keyword>
<name>A0A376D7G5_9GAMM</name>
<dbReference type="InterPro" id="IPR050763">
    <property type="entry name" value="ABC_transporter_ATP-binding"/>
</dbReference>
<keyword evidence="3" id="KW-0536">Nodulation</keyword>
<evidence type="ECO:0000256" key="3">
    <source>
        <dbReference type="ARBA" id="ARBA00022458"/>
    </source>
</evidence>
<protein>
    <submittedName>
        <fullName evidence="9">Multidrug resistance ABC transporter ATP-binding and permease protein</fullName>
        <ecNumber evidence="9">3.6.3.44</ecNumber>
    </submittedName>
    <submittedName>
        <fullName evidence="8">Type I secretion protein</fullName>
    </submittedName>
</protein>
<proteinExistence type="inferred from homology"/>
<evidence type="ECO:0000256" key="6">
    <source>
        <dbReference type="SAM" id="Phobius"/>
    </source>
</evidence>
<evidence type="ECO:0000259" key="7">
    <source>
        <dbReference type="PROSITE" id="PS50893"/>
    </source>
</evidence>
<feature type="transmembrane region" description="Helical" evidence="6">
    <location>
        <begin position="258"/>
        <end position="276"/>
    </location>
</feature>
<feature type="transmembrane region" description="Helical" evidence="6">
    <location>
        <begin position="158"/>
        <end position="179"/>
    </location>
</feature>
<dbReference type="EMBL" id="UFXZ01000001">
    <property type="protein sequence ID" value="STC83615.1"/>
    <property type="molecule type" value="Genomic_DNA"/>
</dbReference>
<dbReference type="Proteomes" id="UP000175893">
    <property type="component" value="Chromosome"/>
</dbReference>
<evidence type="ECO:0000313" key="9">
    <source>
        <dbReference type="EMBL" id="STC83615.1"/>
    </source>
</evidence>
<evidence type="ECO:0000256" key="4">
    <source>
        <dbReference type="ARBA" id="ARBA00022741"/>
    </source>
</evidence>
<dbReference type="KEGG" id="eho:A9798_01700"/>
<dbReference type="Proteomes" id="UP000255248">
    <property type="component" value="Unassembled WGS sequence"/>
</dbReference>
<keyword evidence="10" id="KW-1185">Reference proteome</keyword>
<dbReference type="AlphaFoldDB" id="A0A376D7G5"/>
<sequence length="653" mass="74629">MTNDFFDALRRYCFVEGEDFIIKNKSRDMHDILNNFNDYIKNDFFDFKLIAESYQDNAYLPKNFIVEWTESRFIILQKEKNKIVNLSTSDVVTHDELLSKKVFFLAKELKKIDDEDIYHAIKKMTPKSGYLSLGLIVFALMTPLYSNLFNTRLIYSDSYHSIFFVTGIFIIFTIFELVLKGIIYDKTSQQVKNNNIKCNAFYLQILKLSNCRGAAVKIRTVDSSVVALWESYPLISVDVSLAFLFLMCLFLMMGGYAFPLLFYYVILTFLCVYIRFSAYKKTLQTNAASYEKMTTLISLEEKRKELKFLRNSFFEKLLMDKANKDEYTKMEMNIDNHHWSEMIKANSFISMIVMFISSYFAVVNGVLTTASIIAIMIINSRLSGSLVSGVNRMYMSKLHMFHIKSSLTGLLKDRDTNISHDGIVIPALERFTVENLTISLADRKLVENLSFSATPGDIIGIIGRSGCGKTSLINVLSNITNNYTGSIKLNDVDITHISETYIQNCIAYHSTNSSFIKGTMRDNFTLYGVLDEGDIIKILKLCCESLVLSKENIDEKFVDELNLSNGERQKILLCLSLYKKAQIIFMDESTSFLSSSDAIAFLQKIKNLYAGAVVIFATHDVSLRKLFSRTIELSNSGVVMKNDTVINIPFMKV</sequence>
<comment type="similarity">
    <text evidence="1">Belongs to the ABC transporter superfamily.</text>
</comment>
<keyword evidence="9" id="KW-0378">Hydrolase</keyword>
<evidence type="ECO:0000256" key="1">
    <source>
        <dbReference type="ARBA" id="ARBA00005417"/>
    </source>
</evidence>
<dbReference type="InterPro" id="IPR003593">
    <property type="entry name" value="AAA+_ATPase"/>
</dbReference>
<dbReference type="EMBL" id="CP016043">
    <property type="protein sequence ID" value="AOV95785.1"/>
    <property type="molecule type" value="Genomic_DNA"/>
</dbReference>
<evidence type="ECO:0000313" key="8">
    <source>
        <dbReference type="EMBL" id="AOV95785.1"/>
    </source>
</evidence>
<accession>A0A376D7G5</accession>
<evidence type="ECO:0000313" key="10">
    <source>
        <dbReference type="Proteomes" id="UP000175893"/>
    </source>
</evidence>
<dbReference type="GO" id="GO:0016887">
    <property type="term" value="F:ATP hydrolysis activity"/>
    <property type="evidence" value="ECO:0007669"/>
    <property type="project" value="InterPro"/>
</dbReference>
<reference evidence="9 11" key="2">
    <citation type="submission" date="2018-06" db="EMBL/GenBank/DDBJ databases">
        <authorList>
            <consortium name="Pathogen Informatics"/>
            <person name="Doyle S."/>
        </authorList>
    </citation>
    <scope>NUCLEOTIDE SEQUENCE [LARGE SCALE GENOMIC DNA]</scope>
    <source>
        <strain evidence="9 11">NCTC12121</strain>
    </source>
</reference>
<feature type="transmembrane region" description="Helical" evidence="6">
    <location>
        <begin position="348"/>
        <end position="378"/>
    </location>
</feature>
<dbReference type="RefSeq" id="WP_024523960.1">
    <property type="nucleotide sequence ID" value="NZ_CP016043.1"/>
</dbReference>
<dbReference type="Gene3D" id="3.40.50.300">
    <property type="entry name" value="P-loop containing nucleotide triphosphate hydrolases"/>
    <property type="match status" value="1"/>
</dbReference>
<feature type="transmembrane region" description="Helical" evidence="6">
    <location>
        <begin position="129"/>
        <end position="146"/>
    </location>
</feature>
<evidence type="ECO:0000313" key="11">
    <source>
        <dbReference type="Proteomes" id="UP000255248"/>
    </source>
</evidence>
<dbReference type="PANTHER" id="PTHR42711:SF5">
    <property type="entry name" value="ABC TRANSPORTER ATP-BINDING PROTEIN NATA"/>
    <property type="match status" value="1"/>
</dbReference>
<dbReference type="PANTHER" id="PTHR42711">
    <property type="entry name" value="ABC TRANSPORTER ATP-BINDING PROTEIN"/>
    <property type="match status" value="1"/>
</dbReference>
<keyword evidence="5 9" id="KW-0067">ATP-binding</keyword>
<dbReference type="PROSITE" id="PS50893">
    <property type="entry name" value="ABC_TRANSPORTER_2"/>
    <property type="match status" value="1"/>
</dbReference>
<evidence type="ECO:0000256" key="5">
    <source>
        <dbReference type="ARBA" id="ARBA00022840"/>
    </source>
</evidence>
<dbReference type="STRING" id="93378.A9798_01700"/>
<dbReference type="Pfam" id="PF00005">
    <property type="entry name" value="ABC_tran"/>
    <property type="match status" value="1"/>
</dbReference>
<keyword evidence="6" id="KW-0472">Membrane</keyword>
<gene>
    <name evidence="9" type="primary">lmrA</name>
    <name evidence="8" type="ORF">A9798_01700</name>
    <name evidence="9" type="ORF">NCTC12121_00353</name>
</gene>
<dbReference type="EC" id="3.6.3.44" evidence="9"/>
<feature type="transmembrane region" description="Helical" evidence="6">
    <location>
        <begin position="232"/>
        <end position="252"/>
    </location>
</feature>
<organism evidence="9 11">
    <name type="scientific">Edwardsiella hoshinae</name>
    <dbReference type="NCBI Taxonomy" id="93378"/>
    <lineage>
        <taxon>Bacteria</taxon>
        <taxon>Pseudomonadati</taxon>
        <taxon>Pseudomonadota</taxon>
        <taxon>Gammaproteobacteria</taxon>
        <taxon>Enterobacterales</taxon>
        <taxon>Hafniaceae</taxon>
        <taxon>Edwardsiella</taxon>
    </lineage>
</organism>
<feature type="domain" description="ABC transporter" evidence="7">
    <location>
        <begin position="431"/>
        <end position="653"/>
    </location>
</feature>
<dbReference type="SUPFAM" id="SSF52540">
    <property type="entry name" value="P-loop containing nucleoside triphosphate hydrolases"/>
    <property type="match status" value="1"/>
</dbReference>
<dbReference type="OrthoDB" id="6637916at2"/>
<dbReference type="SMART" id="SM00382">
    <property type="entry name" value="AAA"/>
    <property type="match status" value="1"/>
</dbReference>
<reference evidence="8 10" key="1">
    <citation type="submission" date="2016-06" db="EMBL/GenBank/DDBJ databases">
        <title>Complete genome sequence of Edwardsiella hoshinae ATCC 35051.</title>
        <authorList>
            <person name="Reichley S.R."/>
            <person name="Waldbieser G.C."/>
            <person name="Lawrence M.L."/>
            <person name="Griffin M.J."/>
        </authorList>
    </citation>
    <scope>NUCLEOTIDE SEQUENCE [LARGE SCALE GENOMIC DNA]</scope>
    <source>
        <strain evidence="8 10">ATCC 35051</strain>
    </source>
</reference>
<dbReference type="InterPro" id="IPR003439">
    <property type="entry name" value="ABC_transporter-like_ATP-bd"/>
</dbReference>
<keyword evidence="6" id="KW-0812">Transmembrane</keyword>